<evidence type="ECO:0000313" key="2">
    <source>
        <dbReference type="EMBL" id="EQD50868.1"/>
    </source>
</evidence>
<dbReference type="Pfam" id="PF08281">
    <property type="entry name" value="Sigma70_r4_2"/>
    <property type="match status" value="1"/>
</dbReference>
<dbReference type="GO" id="GO:0016987">
    <property type="term" value="F:sigma factor activity"/>
    <property type="evidence" value="ECO:0007669"/>
    <property type="project" value="InterPro"/>
</dbReference>
<dbReference type="CDD" id="cd06171">
    <property type="entry name" value="Sigma70_r4"/>
    <property type="match status" value="1"/>
</dbReference>
<reference evidence="2" key="2">
    <citation type="journal article" date="2014" name="ISME J.">
        <title>Microbial stratification in low pH oxic and suboxic macroscopic growths along an acid mine drainage.</title>
        <authorList>
            <person name="Mendez-Garcia C."/>
            <person name="Mesa V."/>
            <person name="Sprenger R.R."/>
            <person name="Richter M."/>
            <person name="Diez M.S."/>
            <person name="Solano J."/>
            <person name="Bargiela R."/>
            <person name="Golyshina O.V."/>
            <person name="Manteca A."/>
            <person name="Ramos J.L."/>
            <person name="Gallego J.R."/>
            <person name="Llorente I."/>
            <person name="Martins Dos Santos V.A."/>
            <person name="Jensen O.N."/>
            <person name="Pelaez A.I."/>
            <person name="Sanchez J."/>
            <person name="Ferrer M."/>
        </authorList>
    </citation>
    <scope>NUCLEOTIDE SEQUENCE</scope>
</reference>
<sequence length="68" mass="7327">DELIDTLSIEKRSVLLLVSVIGLTYEEASSVLDCPVGTIKSRMYAARRELLSAISQSSASKTLGDVAR</sequence>
<dbReference type="AlphaFoldDB" id="T1A1T0"/>
<feature type="non-terminal residue" evidence="2">
    <location>
        <position position="1"/>
    </location>
</feature>
<accession>T1A1T0</accession>
<protein>
    <submittedName>
        <fullName evidence="2">RNA polymerase, sigma-24 subunit, ECF subfamily</fullName>
    </submittedName>
</protein>
<proteinExistence type="predicted"/>
<dbReference type="InterPro" id="IPR013249">
    <property type="entry name" value="RNA_pol_sigma70_r4_t2"/>
</dbReference>
<feature type="domain" description="RNA polymerase sigma factor 70 region 4 type 2" evidence="1">
    <location>
        <begin position="2"/>
        <end position="50"/>
    </location>
</feature>
<evidence type="ECO:0000259" key="1">
    <source>
        <dbReference type="Pfam" id="PF08281"/>
    </source>
</evidence>
<dbReference type="InterPro" id="IPR013324">
    <property type="entry name" value="RNA_pol_sigma_r3/r4-like"/>
</dbReference>
<reference evidence="2" key="1">
    <citation type="submission" date="2013-08" db="EMBL/GenBank/DDBJ databases">
        <authorList>
            <person name="Mendez C."/>
            <person name="Richter M."/>
            <person name="Ferrer M."/>
            <person name="Sanchez J."/>
        </authorList>
    </citation>
    <scope>NUCLEOTIDE SEQUENCE</scope>
</reference>
<gene>
    <name evidence="2" type="ORF">B1A_13307</name>
</gene>
<dbReference type="InterPro" id="IPR036388">
    <property type="entry name" value="WH-like_DNA-bd_sf"/>
</dbReference>
<organism evidence="2">
    <name type="scientific">mine drainage metagenome</name>
    <dbReference type="NCBI Taxonomy" id="410659"/>
    <lineage>
        <taxon>unclassified sequences</taxon>
        <taxon>metagenomes</taxon>
        <taxon>ecological metagenomes</taxon>
    </lineage>
</organism>
<dbReference type="GO" id="GO:0003677">
    <property type="term" value="F:DNA binding"/>
    <property type="evidence" value="ECO:0007669"/>
    <property type="project" value="InterPro"/>
</dbReference>
<dbReference type="SUPFAM" id="SSF88659">
    <property type="entry name" value="Sigma3 and sigma4 domains of RNA polymerase sigma factors"/>
    <property type="match status" value="1"/>
</dbReference>
<name>T1A1T0_9ZZZZ</name>
<comment type="caution">
    <text evidence="2">The sequence shown here is derived from an EMBL/GenBank/DDBJ whole genome shotgun (WGS) entry which is preliminary data.</text>
</comment>
<dbReference type="GO" id="GO:0006352">
    <property type="term" value="P:DNA-templated transcription initiation"/>
    <property type="evidence" value="ECO:0007669"/>
    <property type="project" value="InterPro"/>
</dbReference>
<dbReference type="Gene3D" id="1.10.10.10">
    <property type="entry name" value="Winged helix-like DNA-binding domain superfamily/Winged helix DNA-binding domain"/>
    <property type="match status" value="1"/>
</dbReference>
<dbReference type="EMBL" id="AUZX01009730">
    <property type="protein sequence ID" value="EQD50868.1"/>
    <property type="molecule type" value="Genomic_DNA"/>
</dbReference>